<dbReference type="OrthoDB" id="5416147at2"/>
<dbReference type="KEGG" id="mtt:Ftrac_0210"/>
<dbReference type="SUPFAM" id="SSF53474">
    <property type="entry name" value="alpha/beta-Hydrolases"/>
    <property type="match status" value="1"/>
</dbReference>
<keyword evidence="2" id="KW-0812">Transmembrane</keyword>
<sequence>MKIFKKILIGLLISILSLVIIYFVGPKIGTPVFSNTLPEIPADILTIESWLKEKENKHKDIKPNNQAQIIWHDTKFNTTEYVVVYLHGFGASQQEGHPVHKHLADSLKANMFLARQQGHGLSSKVAFKGITADSYMASATEALAIGQQLGEKVIVIGTSTGAAQAIWLAAKFPSLIDALILYSPYIALKDPSIEKLVLGPWGESLTNIVMGGDINHENRPDSIAAYWSEYYHLDAYFSLFSMIKESMKPAVFKEVKCPVFMAYYYKDEDNQDEVVSVSAMNTMFEQLGTENKKSIAFPNTGNHVIASSLRSKDWIGVRDSSWAFMKEEVIESK</sequence>
<dbReference type="GO" id="GO:0016020">
    <property type="term" value="C:membrane"/>
    <property type="evidence" value="ECO:0007669"/>
    <property type="project" value="TreeGrafter"/>
</dbReference>
<dbReference type="Gene3D" id="3.40.50.1820">
    <property type="entry name" value="alpha/beta hydrolase"/>
    <property type="match status" value="1"/>
</dbReference>
<keyword evidence="1" id="KW-0378">Hydrolase</keyword>
<evidence type="ECO:0000313" key="4">
    <source>
        <dbReference type="EMBL" id="ADR20221.1"/>
    </source>
</evidence>
<evidence type="ECO:0000259" key="3">
    <source>
        <dbReference type="Pfam" id="PF12146"/>
    </source>
</evidence>
<dbReference type="STRING" id="643867.Ftrac_0210"/>
<dbReference type="Pfam" id="PF12146">
    <property type="entry name" value="Hydrolase_4"/>
    <property type="match status" value="1"/>
</dbReference>
<dbReference type="eggNOG" id="COG1073">
    <property type="taxonomic scope" value="Bacteria"/>
</dbReference>
<gene>
    <name evidence="4" type="ordered locus">Ftrac_0210</name>
</gene>
<reference evidence="4 5" key="1">
    <citation type="journal article" date="2011" name="Stand. Genomic Sci.">
        <title>Complete genome sequence of Marivirga tractuosa type strain (H-43).</title>
        <authorList>
            <person name="Pagani I."/>
            <person name="Chertkov O."/>
            <person name="Lapidus A."/>
            <person name="Lucas S."/>
            <person name="Del Rio T.G."/>
            <person name="Tice H."/>
            <person name="Copeland A."/>
            <person name="Cheng J.F."/>
            <person name="Nolan M."/>
            <person name="Saunders E."/>
            <person name="Pitluck S."/>
            <person name="Held B."/>
            <person name="Goodwin L."/>
            <person name="Liolios K."/>
            <person name="Ovchinikova G."/>
            <person name="Ivanova N."/>
            <person name="Mavromatis K."/>
            <person name="Pati A."/>
            <person name="Chen A."/>
            <person name="Palaniappan K."/>
            <person name="Land M."/>
            <person name="Hauser L."/>
            <person name="Jeffries C.D."/>
            <person name="Detter J.C."/>
            <person name="Han C."/>
            <person name="Tapia R."/>
            <person name="Ngatchou-Djao O.D."/>
            <person name="Rohde M."/>
            <person name="Goker M."/>
            <person name="Spring S."/>
            <person name="Sikorski J."/>
            <person name="Woyke T."/>
            <person name="Bristow J."/>
            <person name="Eisen J.A."/>
            <person name="Markowitz V."/>
            <person name="Hugenholtz P."/>
            <person name="Klenk H.P."/>
            <person name="Kyrpides N.C."/>
        </authorList>
    </citation>
    <scope>NUCLEOTIDE SEQUENCE [LARGE SCALE GENOMIC DNA]</scope>
    <source>
        <strain evidence="5">ATCC 23168 / DSM 4126 / NBRC 15989 / NCIMB 1408 / VKM B-1430 / H-43</strain>
    </source>
</reference>
<dbReference type="HOGENOM" id="CLU_070536_0_0_10"/>
<dbReference type="InterPro" id="IPR029058">
    <property type="entry name" value="AB_hydrolase_fold"/>
</dbReference>
<proteinExistence type="predicted"/>
<keyword evidence="2" id="KW-0472">Membrane</keyword>
<feature type="domain" description="Serine aminopeptidase S33" evidence="3">
    <location>
        <begin position="81"/>
        <end position="198"/>
    </location>
</feature>
<dbReference type="Proteomes" id="UP000008720">
    <property type="component" value="Chromosome"/>
</dbReference>
<dbReference type="GO" id="GO:0016787">
    <property type="term" value="F:hydrolase activity"/>
    <property type="evidence" value="ECO:0007669"/>
    <property type="project" value="UniProtKB-KW"/>
</dbReference>
<dbReference type="PANTHER" id="PTHR43798:SF31">
    <property type="entry name" value="AB HYDROLASE SUPERFAMILY PROTEIN YCLE"/>
    <property type="match status" value="1"/>
</dbReference>
<dbReference type="PANTHER" id="PTHR43798">
    <property type="entry name" value="MONOACYLGLYCEROL LIPASE"/>
    <property type="match status" value="1"/>
</dbReference>
<accession>E4TL83</accession>
<feature type="transmembrane region" description="Helical" evidence="2">
    <location>
        <begin position="7"/>
        <end position="25"/>
    </location>
</feature>
<keyword evidence="5" id="KW-1185">Reference proteome</keyword>
<dbReference type="InterPro" id="IPR022742">
    <property type="entry name" value="Hydrolase_4"/>
</dbReference>
<organism evidence="4 5">
    <name type="scientific">Marivirga tractuosa (strain ATCC 23168 / DSM 4126 / NBRC 15989 / NCIMB 1408 / VKM B-1430 / H-43)</name>
    <name type="common">Microscilla tractuosa</name>
    <name type="synonym">Flexibacter tractuosus</name>
    <dbReference type="NCBI Taxonomy" id="643867"/>
    <lineage>
        <taxon>Bacteria</taxon>
        <taxon>Pseudomonadati</taxon>
        <taxon>Bacteroidota</taxon>
        <taxon>Cytophagia</taxon>
        <taxon>Cytophagales</taxon>
        <taxon>Marivirgaceae</taxon>
        <taxon>Marivirga</taxon>
    </lineage>
</organism>
<dbReference type="InterPro" id="IPR050266">
    <property type="entry name" value="AB_hydrolase_sf"/>
</dbReference>
<evidence type="ECO:0000256" key="1">
    <source>
        <dbReference type="ARBA" id="ARBA00022801"/>
    </source>
</evidence>
<evidence type="ECO:0000256" key="2">
    <source>
        <dbReference type="SAM" id="Phobius"/>
    </source>
</evidence>
<evidence type="ECO:0000313" key="5">
    <source>
        <dbReference type="Proteomes" id="UP000008720"/>
    </source>
</evidence>
<dbReference type="RefSeq" id="WP_013452372.1">
    <property type="nucleotide sequence ID" value="NC_014759.1"/>
</dbReference>
<protein>
    <recommendedName>
        <fullName evidence="3">Serine aminopeptidase S33 domain-containing protein</fullName>
    </recommendedName>
</protein>
<name>E4TL83_MARTH</name>
<dbReference type="EMBL" id="CP002349">
    <property type="protein sequence ID" value="ADR20221.1"/>
    <property type="molecule type" value="Genomic_DNA"/>
</dbReference>
<dbReference type="AlphaFoldDB" id="E4TL83"/>
<keyword evidence="2" id="KW-1133">Transmembrane helix</keyword>